<keyword evidence="4" id="KW-1185">Reference proteome</keyword>
<sequence length="262" mass="30916">MRAKFIFEVHNSQSETKELPVYYRTLFMSFLKKALSLHNEDYFRRLYWWEDKKNKWQKPFVFSVNLPNMNFSDDKVLFRGDIVLNISTSDYEFFVNIYNSLLSSKLYPHKLTDSSLEITFKKAYLVKEPEQFLSPMVFKTFSPVLIEKKEGDDKVPVLPYEEGFEEVLNDVIDFEIRNIRILRGQNRGLHKRISFKPINVKKTVVKHKISEFEKNTGKEIMYLTGFSGIFELSGHPDDLKEIYQNGLGFRRGQGFGFIEVAK</sequence>
<dbReference type="RefSeq" id="WP_045173528.1">
    <property type="nucleotide sequence ID" value="NZ_CP139957.1"/>
</dbReference>
<gene>
    <name evidence="3" type="primary">cas6</name>
    <name evidence="3" type="ORF">SOJ16_000118</name>
</gene>
<evidence type="ECO:0000256" key="1">
    <source>
        <dbReference type="ARBA" id="ARBA00023118"/>
    </source>
</evidence>
<dbReference type="PANTHER" id="PTHR36984:SF3">
    <property type="entry name" value="CRISPR-ASSOCIATED ENDORIBONUCLEASE CAS6"/>
    <property type="match status" value="1"/>
</dbReference>
<accession>A0ABZ0U2Y0</accession>
<dbReference type="Proteomes" id="UP001322744">
    <property type="component" value="Chromosome"/>
</dbReference>
<keyword evidence="1" id="KW-0051">Antiviral defense</keyword>
<evidence type="ECO:0000313" key="3">
    <source>
        <dbReference type="EMBL" id="WPX08953.1"/>
    </source>
</evidence>
<dbReference type="PANTHER" id="PTHR36984">
    <property type="entry name" value="CRISPR-ASSOCIATED ENDORIBONUCLEASE CAS6 1"/>
    <property type="match status" value="1"/>
</dbReference>
<dbReference type="InterPro" id="IPR045747">
    <property type="entry name" value="CRISPR-assoc_prot_Cas6_N_sf"/>
</dbReference>
<proteinExistence type="predicted"/>
<feature type="domain" description="CRISPR associated protein Cas6 C-terminal" evidence="2">
    <location>
        <begin position="128"/>
        <end position="260"/>
    </location>
</feature>
<organism evidence="3 4">
    <name type="scientific">Anaerocellum danielii</name>
    <dbReference type="NCBI Taxonomy" id="1387557"/>
    <lineage>
        <taxon>Bacteria</taxon>
        <taxon>Bacillati</taxon>
        <taxon>Bacillota</taxon>
        <taxon>Bacillota incertae sedis</taxon>
        <taxon>Caldicellulosiruptorales</taxon>
        <taxon>Caldicellulosiruptoraceae</taxon>
        <taxon>Anaerocellum</taxon>
    </lineage>
</organism>
<dbReference type="EMBL" id="CP139957">
    <property type="protein sequence ID" value="WPX08953.1"/>
    <property type="molecule type" value="Genomic_DNA"/>
</dbReference>
<dbReference type="InterPro" id="IPR049435">
    <property type="entry name" value="Cas_Cas6_C"/>
</dbReference>
<dbReference type="InterPro" id="IPR010156">
    <property type="entry name" value="CRISPR-assoc_prot_Cas6"/>
</dbReference>
<protein>
    <submittedName>
        <fullName evidence="3">CRISPR-associated endoribonuclease Cas6</fullName>
    </submittedName>
</protein>
<dbReference type="CDD" id="cd21140">
    <property type="entry name" value="Cas6_I-like"/>
    <property type="match status" value="1"/>
</dbReference>
<dbReference type="Pfam" id="PF01881">
    <property type="entry name" value="Cas_Cas6_C"/>
    <property type="match status" value="1"/>
</dbReference>
<dbReference type="Gene3D" id="3.30.70.1890">
    <property type="match status" value="1"/>
</dbReference>
<evidence type="ECO:0000259" key="2">
    <source>
        <dbReference type="Pfam" id="PF01881"/>
    </source>
</evidence>
<name>A0ABZ0U2Y0_9FIRM</name>
<dbReference type="Gene3D" id="3.30.70.1900">
    <property type="match status" value="1"/>
</dbReference>
<dbReference type="NCBIfam" id="TIGR01877">
    <property type="entry name" value="cas_cas6"/>
    <property type="match status" value="1"/>
</dbReference>
<reference evidence="3 4" key="1">
    <citation type="submission" date="2023-12" db="EMBL/GenBank/DDBJ databases">
        <authorList>
            <person name="Manesh M.J.H."/>
            <person name="Bing R.G."/>
            <person name="Willard D.J."/>
            <person name="Kelly R.M."/>
        </authorList>
    </citation>
    <scope>NUCLEOTIDE SEQUENCE [LARGE SCALE GENOMIC DNA]</scope>
    <source>
        <strain evidence="3 4">DSM 8977</strain>
    </source>
</reference>
<evidence type="ECO:0000313" key="4">
    <source>
        <dbReference type="Proteomes" id="UP001322744"/>
    </source>
</evidence>